<evidence type="ECO:0000259" key="1">
    <source>
        <dbReference type="Pfam" id="PF02627"/>
    </source>
</evidence>
<dbReference type="RefSeq" id="WP_213352693.1">
    <property type="nucleotide sequence ID" value="NZ_JAHBGB010000027.1"/>
</dbReference>
<dbReference type="Pfam" id="PF02627">
    <property type="entry name" value="CMD"/>
    <property type="match status" value="1"/>
</dbReference>
<accession>A0ABW4YZC8</accession>
<dbReference type="InterPro" id="IPR004675">
    <property type="entry name" value="AhpD_core"/>
</dbReference>
<evidence type="ECO:0000313" key="3">
    <source>
        <dbReference type="Proteomes" id="UP001597299"/>
    </source>
</evidence>
<organism evidence="2 3">
    <name type="scientific">Ancylobacter oerskovii</name>
    <dbReference type="NCBI Taxonomy" id="459519"/>
    <lineage>
        <taxon>Bacteria</taxon>
        <taxon>Pseudomonadati</taxon>
        <taxon>Pseudomonadota</taxon>
        <taxon>Alphaproteobacteria</taxon>
        <taxon>Hyphomicrobiales</taxon>
        <taxon>Xanthobacteraceae</taxon>
        <taxon>Ancylobacter</taxon>
    </lineage>
</organism>
<dbReference type="Proteomes" id="UP001597299">
    <property type="component" value="Unassembled WGS sequence"/>
</dbReference>
<name>A0ABW4YZC8_9HYPH</name>
<dbReference type="NCBIfam" id="TIGR00778">
    <property type="entry name" value="ahpD_dom"/>
    <property type="match status" value="1"/>
</dbReference>
<feature type="domain" description="Carboxymuconolactone decarboxylase-like" evidence="1">
    <location>
        <begin position="26"/>
        <end position="108"/>
    </location>
</feature>
<protein>
    <submittedName>
        <fullName evidence="2">Carboxymuconolactone decarboxylase family protein</fullName>
    </submittedName>
</protein>
<dbReference type="EMBL" id="JBHUHD010000001">
    <property type="protein sequence ID" value="MFD2141624.1"/>
    <property type="molecule type" value="Genomic_DNA"/>
</dbReference>
<reference evidence="3" key="1">
    <citation type="journal article" date="2019" name="Int. J. Syst. Evol. Microbiol.">
        <title>The Global Catalogue of Microorganisms (GCM) 10K type strain sequencing project: providing services to taxonomists for standard genome sequencing and annotation.</title>
        <authorList>
            <consortium name="The Broad Institute Genomics Platform"/>
            <consortium name="The Broad Institute Genome Sequencing Center for Infectious Disease"/>
            <person name="Wu L."/>
            <person name="Ma J."/>
        </authorList>
    </citation>
    <scope>NUCLEOTIDE SEQUENCE [LARGE SCALE GENOMIC DNA]</scope>
    <source>
        <strain evidence="3">CCM 7435</strain>
    </source>
</reference>
<dbReference type="Gene3D" id="1.20.1290.10">
    <property type="entry name" value="AhpD-like"/>
    <property type="match status" value="1"/>
</dbReference>
<proteinExistence type="predicted"/>
<dbReference type="PANTHER" id="PTHR33930:SF2">
    <property type="entry name" value="BLR3452 PROTEIN"/>
    <property type="match status" value="1"/>
</dbReference>
<evidence type="ECO:0000313" key="2">
    <source>
        <dbReference type="EMBL" id="MFD2141624.1"/>
    </source>
</evidence>
<dbReference type="PANTHER" id="PTHR33930">
    <property type="entry name" value="ALKYL HYDROPEROXIDE REDUCTASE AHPD"/>
    <property type="match status" value="1"/>
</dbReference>
<keyword evidence="3" id="KW-1185">Reference proteome</keyword>
<sequence>MASSENLPQQLKDMNLRFGALAKAAPQTMGAFRTLMGEASKAGALPAKVKELIAVAIAVHQGCGDCILFHVANARSHGAEREELVEVLAVAIEMGGGPAAVYAGQALEAFDAFTAGRT</sequence>
<comment type="caution">
    <text evidence="2">The sequence shown here is derived from an EMBL/GenBank/DDBJ whole genome shotgun (WGS) entry which is preliminary data.</text>
</comment>
<dbReference type="InterPro" id="IPR029032">
    <property type="entry name" value="AhpD-like"/>
</dbReference>
<dbReference type="InterPro" id="IPR003779">
    <property type="entry name" value="CMD-like"/>
</dbReference>
<dbReference type="SUPFAM" id="SSF69118">
    <property type="entry name" value="AhpD-like"/>
    <property type="match status" value="1"/>
</dbReference>
<gene>
    <name evidence="2" type="ORF">ACFSNC_14525</name>
</gene>